<proteinExistence type="predicted"/>
<protein>
    <submittedName>
        <fullName evidence="1">Uncharacterized protein</fullName>
    </submittedName>
</protein>
<dbReference type="EMBL" id="CP017686">
    <property type="protein sequence ID" value="AYQ54942.1"/>
    <property type="molecule type" value="Genomic_DNA"/>
</dbReference>
<evidence type="ECO:0000313" key="1">
    <source>
        <dbReference type="EMBL" id="AYQ54942.1"/>
    </source>
</evidence>
<organism evidence="1 2">
    <name type="scientific">Methanomethylophilus alvi</name>
    <dbReference type="NCBI Taxonomy" id="1291540"/>
    <lineage>
        <taxon>Archaea</taxon>
        <taxon>Methanobacteriati</taxon>
        <taxon>Thermoplasmatota</taxon>
        <taxon>Thermoplasmata</taxon>
        <taxon>Methanomassiliicoccales</taxon>
        <taxon>Methanomethylophilaceae</taxon>
        <taxon>Methanomethylophilus</taxon>
    </lineage>
</organism>
<evidence type="ECO:0000313" key="2">
    <source>
        <dbReference type="Proteomes" id="UP000273278"/>
    </source>
</evidence>
<dbReference type="Proteomes" id="UP000273278">
    <property type="component" value="Chromosome"/>
</dbReference>
<reference evidence="1 2" key="1">
    <citation type="submission" date="2016-10" db="EMBL/GenBank/DDBJ databases">
        <title>Complete genome of the TMA-utilizing, human hosted archaeon Methanomethylophilus alvus Gen. nov, sp. nov., strain Mx-05, derived from a pure culture.</title>
        <authorList>
            <person name="Brugere J.-F."/>
            <person name="Ben Hania W."/>
            <person name="Chaudhary P.P."/>
            <person name="Gaci N."/>
            <person name="Borrel G."/>
            <person name="Cao Van Tuat L."/>
            <person name="Fardeau M.-L."/>
            <person name="Harris H.M.B."/>
            <person name="O'Toole P.W."/>
            <person name="Ollivier B."/>
        </authorList>
    </citation>
    <scope>NUCLEOTIDE SEQUENCE [LARGE SCALE GENOMIC DNA]</scope>
    <source>
        <strain evidence="1 2">Mx-05</strain>
    </source>
</reference>
<gene>
    <name evidence="1" type="ORF">BKD89_03865</name>
</gene>
<dbReference type="AlphaFoldDB" id="A0A3G3IHF1"/>
<name>A0A3G3IHF1_9ARCH</name>
<accession>A0A3G3IHF1</accession>
<sequence>MAAVTDCSVRDFLSRSPPLRSPTAPCFFPISVEPKTFFTASPTVMPPLTYPATSGGYMKPDPVPTVSLPSLSRTAQY</sequence>